<evidence type="ECO:0000256" key="8">
    <source>
        <dbReference type="ARBA" id="ARBA00031108"/>
    </source>
</evidence>
<keyword evidence="7" id="KW-0012">Acyltransferase</keyword>
<organism evidence="10 11">
    <name type="scientific">Slackia piriformis YIT 12062</name>
    <dbReference type="NCBI Taxonomy" id="742818"/>
    <lineage>
        <taxon>Bacteria</taxon>
        <taxon>Bacillati</taxon>
        <taxon>Actinomycetota</taxon>
        <taxon>Coriobacteriia</taxon>
        <taxon>Eggerthellales</taxon>
        <taxon>Eggerthellaceae</taxon>
        <taxon>Slackia</taxon>
    </lineage>
</organism>
<name>K0YWZ3_9ACTN</name>
<protein>
    <recommendedName>
        <fullName evidence="5">Phosphate acetyltransferase</fullName>
        <ecNumber evidence="4">2.3.1.8</ecNumber>
    </recommendedName>
    <alternativeName>
        <fullName evidence="8">Phosphotransacetylase</fullName>
    </alternativeName>
</protein>
<proteinExistence type="inferred from homology"/>
<dbReference type="InterPro" id="IPR042112">
    <property type="entry name" value="P_AcTrfase_dom2"/>
</dbReference>
<keyword evidence="11" id="KW-1185">Reference proteome</keyword>
<comment type="pathway">
    <text evidence="2">Metabolic intermediate biosynthesis; acetyl-CoA biosynthesis; acetyl-CoA from acetate: step 2/2.</text>
</comment>
<evidence type="ECO:0000313" key="11">
    <source>
        <dbReference type="Proteomes" id="UP000006069"/>
    </source>
</evidence>
<dbReference type="Gene3D" id="3.40.50.10750">
    <property type="entry name" value="Isocitrate/Isopropylmalate dehydrogenase-like"/>
    <property type="match status" value="1"/>
</dbReference>
<dbReference type="PIRSF" id="PIRSF000428">
    <property type="entry name" value="P_Ac_trans"/>
    <property type="match status" value="1"/>
</dbReference>
<dbReference type="eggNOG" id="COG0280">
    <property type="taxonomic scope" value="Bacteria"/>
</dbReference>
<evidence type="ECO:0000256" key="7">
    <source>
        <dbReference type="ARBA" id="ARBA00023315"/>
    </source>
</evidence>
<dbReference type="GO" id="GO:0008959">
    <property type="term" value="F:phosphate acetyltransferase activity"/>
    <property type="evidence" value="ECO:0007669"/>
    <property type="project" value="UniProtKB-EC"/>
</dbReference>
<evidence type="ECO:0000259" key="9">
    <source>
        <dbReference type="Pfam" id="PF01515"/>
    </source>
</evidence>
<evidence type="ECO:0000256" key="1">
    <source>
        <dbReference type="ARBA" id="ARBA00000705"/>
    </source>
</evidence>
<dbReference type="InterPro" id="IPR042113">
    <property type="entry name" value="P_AcTrfase_dom1"/>
</dbReference>
<dbReference type="Pfam" id="PF01515">
    <property type="entry name" value="PTA_PTB"/>
    <property type="match status" value="1"/>
</dbReference>
<dbReference type="SUPFAM" id="SSF53659">
    <property type="entry name" value="Isocitrate/Isopropylmalate dehydrogenase-like"/>
    <property type="match status" value="1"/>
</dbReference>
<dbReference type="HOGENOM" id="CLU_019723_0_1_11"/>
<dbReference type="EC" id="2.3.1.8" evidence="4"/>
<dbReference type="PANTHER" id="PTHR43356:SF3">
    <property type="entry name" value="PHOSPHATE ACETYLTRANSFERASE"/>
    <property type="match status" value="1"/>
</dbReference>
<comment type="catalytic activity">
    <reaction evidence="1">
        <text>acetyl-CoA + phosphate = acetyl phosphate + CoA</text>
        <dbReference type="Rhea" id="RHEA:19521"/>
        <dbReference type="ChEBI" id="CHEBI:22191"/>
        <dbReference type="ChEBI" id="CHEBI:43474"/>
        <dbReference type="ChEBI" id="CHEBI:57287"/>
        <dbReference type="ChEBI" id="CHEBI:57288"/>
        <dbReference type="EC" id="2.3.1.8"/>
    </reaction>
</comment>
<comment type="caution">
    <text evidence="10">The sequence shown here is derived from an EMBL/GenBank/DDBJ whole genome shotgun (WGS) entry which is preliminary data.</text>
</comment>
<dbReference type="InParanoid" id="K0YWZ3"/>
<dbReference type="InterPro" id="IPR050500">
    <property type="entry name" value="Phos_Acetyltrans/Butyryltrans"/>
</dbReference>
<dbReference type="EMBL" id="ADMD01000006">
    <property type="protein sequence ID" value="EJZ84024.1"/>
    <property type="molecule type" value="Genomic_DNA"/>
</dbReference>
<reference evidence="10 11" key="1">
    <citation type="submission" date="2012-08" db="EMBL/GenBank/DDBJ databases">
        <title>The Genome Sequence of Slackia piriformis YIT 12062.</title>
        <authorList>
            <consortium name="The Broad Institute Genome Sequencing Platform"/>
            <person name="Earl A."/>
            <person name="Ward D."/>
            <person name="Feldgarden M."/>
            <person name="Gevers D."/>
            <person name="Morotomi M."/>
            <person name="Walker B."/>
            <person name="Young S.K."/>
            <person name="Zeng Q."/>
            <person name="Gargeya S."/>
            <person name="Fitzgerald M."/>
            <person name="Haas B."/>
            <person name="Abouelleil A."/>
            <person name="Alvarado L."/>
            <person name="Arachchi H.M."/>
            <person name="Berlin A.M."/>
            <person name="Chapman S.B."/>
            <person name="Goldberg J."/>
            <person name="Griggs A."/>
            <person name="Gujja S."/>
            <person name="Hansen M."/>
            <person name="Howarth C."/>
            <person name="Imamovic A."/>
            <person name="Larimer J."/>
            <person name="McCowen C."/>
            <person name="Montmayeur A."/>
            <person name="Murphy C."/>
            <person name="Neiman D."/>
            <person name="Pearson M."/>
            <person name="Priest M."/>
            <person name="Roberts A."/>
            <person name="Saif S."/>
            <person name="Shea T."/>
            <person name="Sisk P."/>
            <person name="Sykes S."/>
            <person name="Wortman J."/>
            <person name="Nusbaum C."/>
            <person name="Birren B."/>
        </authorList>
    </citation>
    <scope>NUCLEOTIDE SEQUENCE [LARGE SCALE GENOMIC DNA]</scope>
    <source>
        <strain evidence="10 11">YIT 12062</strain>
    </source>
</reference>
<dbReference type="Gene3D" id="3.40.50.10950">
    <property type="match status" value="1"/>
</dbReference>
<evidence type="ECO:0000256" key="6">
    <source>
        <dbReference type="ARBA" id="ARBA00022679"/>
    </source>
</evidence>
<dbReference type="NCBIfam" id="TIGR00651">
    <property type="entry name" value="pta"/>
    <property type="match status" value="1"/>
</dbReference>
<dbReference type="InterPro" id="IPR004614">
    <property type="entry name" value="P_AcTrfase"/>
</dbReference>
<keyword evidence="6 10" id="KW-0808">Transferase</keyword>
<feature type="domain" description="Phosphate acetyl/butaryl transferase" evidence="9">
    <location>
        <begin position="4"/>
        <end position="323"/>
    </location>
</feature>
<dbReference type="AlphaFoldDB" id="K0YWZ3"/>
<evidence type="ECO:0000256" key="4">
    <source>
        <dbReference type="ARBA" id="ARBA00012707"/>
    </source>
</evidence>
<dbReference type="InterPro" id="IPR012147">
    <property type="entry name" value="P_Ac_Bu_trans"/>
</dbReference>
<dbReference type="OrthoDB" id="9808984at2"/>
<evidence type="ECO:0000256" key="5">
    <source>
        <dbReference type="ARBA" id="ARBA00021528"/>
    </source>
</evidence>
<evidence type="ECO:0000313" key="10">
    <source>
        <dbReference type="EMBL" id="EJZ84024.1"/>
    </source>
</evidence>
<dbReference type="InterPro" id="IPR002505">
    <property type="entry name" value="PTA_PTB"/>
</dbReference>
<dbReference type="NCBIfam" id="NF007233">
    <property type="entry name" value="PRK09653.1"/>
    <property type="match status" value="1"/>
</dbReference>
<evidence type="ECO:0000256" key="3">
    <source>
        <dbReference type="ARBA" id="ARBA00005656"/>
    </source>
</evidence>
<dbReference type="RefSeq" id="WP_009138956.1">
    <property type="nucleotide sequence ID" value="NZ_JH815198.1"/>
</dbReference>
<gene>
    <name evidence="10" type="ORF">HMPREF9451_00733</name>
</gene>
<evidence type="ECO:0000256" key="2">
    <source>
        <dbReference type="ARBA" id="ARBA00004989"/>
    </source>
</evidence>
<dbReference type="PANTHER" id="PTHR43356">
    <property type="entry name" value="PHOSPHATE ACETYLTRANSFERASE"/>
    <property type="match status" value="1"/>
</dbReference>
<accession>K0YWZ3</accession>
<sequence length="329" mass="34723">MATFLSTMIDRAKSDKKTIVLPEGNDDRILEAARKVVDQGIANIIVVGDPAEIASKGFNLEGVQVVDNTSGELREELAEGLFELRKAKGMTIEEARSLMDNVMYFSTMLLKTGRADGLVGGACHATKDVLQPALRIIKTAPGSKLVSSFFVMEVPECAFGDEGTFMFADCAVCIQPSAEELSEIAVATAKSYERVIGFTPRVAMLSHSSYGSVKDADTEKVTSALAMAKEKAPEYAIDGELQADAALVPSVAASKAPDSPVAGKANVLVFPDLDAANIGYKLVQRLAKAEAYGPILQGLGAPMNDLSRGCSADDVVGVVAITAVQAQEQ</sequence>
<dbReference type="PATRIC" id="fig|742818.3.peg.780"/>
<comment type="similarity">
    <text evidence="3">Belongs to the phosphate acetyltransferase and butyryltransferase family.</text>
</comment>
<dbReference type="Proteomes" id="UP000006069">
    <property type="component" value="Unassembled WGS sequence"/>
</dbReference>